<dbReference type="RefSeq" id="WP_395418859.1">
    <property type="nucleotide sequence ID" value="NZ_JBIPKE010000020.1"/>
</dbReference>
<dbReference type="Pfam" id="PF03016">
    <property type="entry name" value="Exostosin_GT47"/>
    <property type="match status" value="1"/>
</dbReference>
<feature type="domain" description="Exostosin GT47" evidence="1">
    <location>
        <begin position="189"/>
        <end position="250"/>
    </location>
</feature>
<dbReference type="InterPro" id="IPR040911">
    <property type="entry name" value="Exostosin_GT47"/>
</dbReference>
<dbReference type="EMBL" id="JBIPKE010000020">
    <property type="protein sequence ID" value="MFH6985395.1"/>
    <property type="molecule type" value="Genomic_DNA"/>
</dbReference>
<protein>
    <submittedName>
        <fullName evidence="2">Exostosin family protein</fullName>
    </submittedName>
</protein>
<name>A0ABW7NCX4_9BACT</name>
<sequence length="303" mass="35688">MGNLKSRRVRKFWKAPINRKLDIFDYRYKTLFPYLSGDTFRAIGEVIIDKSSHNPTIPKKDSPLIVYAIQTRPGDFVNIFFDKIIHKIDQEFVLITHNGMTPDWSKYEKHLDDDRMLAWFGKNLVYDHPKSNTIPLGVTNQRDPHERGGSQEFWNQMRATPPEKDITCYVNVGIGHKKQARYENRLQTVNYFKAQSFATCVGERSWLQYAQEMHRSRFVIAPPGEALDTFRLWEALYLGAIPVVTSTPLDPMYREFPVWIVEDWEEVTEEALEKKWLELSPQFNNLPQLWAGHWYKKILSFVK</sequence>
<evidence type="ECO:0000313" key="2">
    <source>
        <dbReference type="EMBL" id="MFH6985395.1"/>
    </source>
</evidence>
<proteinExistence type="predicted"/>
<dbReference type="Proteomes" id="UP001610063">
    <property type="component" value="Unassembled WGS sequence"/>
</dbReference>
<evidence type="ECO:0000259" key="1">
    <source>
        <dbReference type="Pfam" id="PF03016"/>
    </source>
</evidence>
<accession>A0ABW7NCX4</accession>
<comment type="caution">
    <text evidence="2">The sequence shown here is derived from an EMBL/GenBank/DDBJ whole genome shotgun (WGS) entry which is preliminary data.</text>
</comment>
<evidence type="ECO:0000313" key="3">
    <source>
        <dbReference type="Proteomes" id="UP001610063"/>
    </source>
</evidence>
<keyword evidence="3" id="KW-1185">Reference proteome</keyword>
<organism evidence="2 3">
    <name type="scientific">Marinoscillum luteum</name>
    <dbReference type="NCBI Taxonomy" id="861051"/>
    <lineage>
        <taxon>Bacteria</taxon>
        <taxon>Pseudomonadati</taxon>
        <taxon>Bacteroidota</taxon>
        <taxon>Cytophagia</taxon>
        <taxon>Cytophagales</taxon>
        <taxon>Reichenbachiellaceae</taxon>
        <taxon>Marinoscillum</taxon>
    </lineage>
</organism>
<gene>
    <name evidence="2" type="ORF">ACHKAR_18225</name>
</gene>
<reference evidence="2 3" key="1">
    <citation type="journal article" date="2013" name="Int. J. Syst. Evol. Microbiol.">
        <title>Marinoscillum luteum sp. nov., isolated from marine sediment.</title>
        <authorList>
            <person name="Cha I.T."/>
            <person name="Park S.J."/>
            <person name="Kim S.J."/>
            <person name="Kim J.G."/>
            <person name="Jung M.Y."/>
            <person name="Shin K.S."/>
            <person name="Kwon K.K."/>
            <person name="Yang S.H."/>
            <person name="Seo Y.S."/>
            <person name="Rhee S.K."/>
        </authorList>
    </citation>
    <scope>NUCLEOTIDE SEQUENCE [LARGE SCALE GENOMIC DNA]</scope>
    <source>
        <strain evidence="2 3">KCTC 23939</strain>
    </source>
</reference>